<organism evidence="3 4">
    <name type="scientific">Colocasia esculenta</name>
    <name type="common">Wild taro</name>
    <name type="synonym">Arum esculentum</name>
    <dbReference type="NCBI Taxonomy" id="4460"/>
    <lineage>
        <taxon>Eukaryota</taxon>
        <taxon>Viridiplantae</taxon>
        <taxon>Streptophyta</taxon>
        <taxon>Embryophyta</taxon>
        <taxon>Tracheophyta</taxon>
        <taxon>Spermatophyta</taxon>
        <taxon>Magnoliopsida</taxon>
        <taxon>Liliopsida</taxon>
        <taxon>Araceae</taxon>
        <taxon>Aroideae</taxon>
        <taxon>Colocasieae</taxon>
        <taxon>Colocasia</taxon>
    </lineage>
</organism>
<reference evidence="3" key="1">
    <citation type="submission" date="2017-07" db="EMBL/GenBank/DDBJ databases">
        <title>Taro Niue Genome Assembly and Annotation.</title>
        <authorList>
            <person name="Atibalentja N."/>
            <person name="Keating K."/>
            <person name="Fields C.J."/>
        </authorList>
    </citation>
    <scope>NUCLEOTIDE SEQUENCE</scope>
    <source>
        <strain evidence="3">Niue_2</strain>
        <tissue evidence="3">Leaf</tissue>
    </source>
</reference>
<comment type="similarity">
    <text evidence="1">Belongs to the LOB domain-containing protein family.</text>
</comment>
<dbReference type="InterPro" id="IPR004883">
    <property type="entry name" value="LOB"/>
</dbReference>
<dbReference type="PANTHER" id="PTHR31301">
    <property type="entry name" value="LOB DOMAIN-CONTAINING PROTEIN 4-RELATED"/>
    <property type="match status" value="1"/>
</dbReference>
<sequence>MSSTSSRCAACKYLRRRCSEDCVLAPYFPSTHPDRFACVHKIFGASNVTRMLQQIPVQQRALAADTISYEAYWRVRDPVYGCVGVISLLQQEIQTSERELAKTQALLAMHAAAEGGGPRGELAAERASASTAVARYQLQGLHAWDPQDCTLLAADPDCQIPPSLPPSSYS</sequence>
<gene>
    <name evidence="3" type="ORF">Taro_038805</name>
</gene>
<dbReference type="OrthoDB" id="684652at2759"/>
<evidence type="ECO:0000313" key="4">
    <source>
        <dbReference type="Proteomes" id="UP000652761"/>
    </source>
</evidence>
<evidence type="ECO:0000256" key="1">
    <source>
        <dbReference type="ARBA" id="ARBA00005474"/>
    </source>
</evidence>
<dbReference type="AlphaFoldDB" id="A0A843W7N8"/>
<feature type="domain" description="LOB" evidence="2">
    <location>
        <begin position="6"/>
        <end position="107"/>
    </location>
</feature>
<evidence type="ECO:0000313" key="3">
    <source>
        <dbReference type="EMBL" id="MQM05982.1"/>
    </source>
</evidence>
<accession>A0A843W7N8</accession>
<proteinExistence type="inferred from homology"/>
<dbReference type="Pfam" id="PF03195">
    <property type="entry name" value="LOB"/>
    <property type="match status" value="1"/>
</dbReference>
<dbReference type="EMBL" id="NMUH01003512">
    <property type="protein sequence ID" value="MQM05982.1"/>
    <property type="molecule type" value="Genomic_DNA"/>
</dbReference>
<evidence type="ECO:0000259" key="2">
    <source>
        <dbReference type="PROSITE" id="PS50891"/>
    </source>
</evidence>
<name>A0A843W7N8_COLES</name>
<protein>
    <recommendedName>
        <fullName evidence="2">LOB domain-containing protein</fullName>
    </recommendedName>
</protein>
<keyword evidence="4" id="KW-1185">Reference proteome</keyword>
<dbReference type="Proteomes" id="UP000652761">
    <property type="component" value="Unassembled WGS sequence"/>
</dbReference>
<dbReference type="PANTHER" id="PTHR31301:SF153">
    <property type="entry name" value="LOB DOMAIN-CONTAINING PROTEIN 26"/>
    <property type="match status" value="1"/>
</dbReference>
<comment type="caution">
    <text evidence="3">The sequence shown here is derived from an EMBL/GenBank/DDBJ whole genome shotgun (WGS) entry which is preliminary data.</text>
</comment>
<dbReference type="PROSITE" id="PS50891">
    <property type="entry name" value="LOB"/>
    <property type="match status" value="1"/>
</dbReference>